<name>A0ABV0YY85_9TELE</name>
<accession>A0ABV0YY85</accession>
<proteinExistence type="predicted"/>
<evidence type="ECO:0000313" key="2">
    <source>
        <dbReference type="EMBL" id="MEQ2298853.1"/>
    </source>
</evidence>
<dbReference type="Proteomes" id="UP001469553">
    <property type="component" value="Unassembled WGS sequence"/>
</dbReference>
<organism evidence="2 3">
    <name type="scientific">Ameca splendens</name>
    <dbReference type="NCBI Taxonomy" id="208324"/>
    <lineage>
        <taxon>Eukaryota</taxon>
        <taxon>Metazoa</taxon>
        <taxon>Chordata</taxon>
        <taxon>Craniata</taxon>
        <taxon>Vertebrata</taxon>
        <taxon>Euteleostomi</taxon>
        <taxon>Actinopterygii</taxon>
        <taxon>Neopterygii</taxon>
        <taxon>Teleostei</taxon>
        <taxon>Neoteleostei</taxon>
        <taxon>Acanthomorphata</taxon>
        <taxon>Ovalentaria</taxon>
        <taxon>Atherinomorphae</taxon>
        <taxon>Cyprinodontiformes</taxon>
        <taxon>Goodeidae</taxon>
        <taxon>Ameca</taxon>
    </lineage>
</organism>
<feature type="region of interest" description="Disordered" evidence="1">
    <location>
        <begin position="49"/>
        <end position="76"/>
    </location>
</feature>
<feature type="compositionally biased region" description="Polar residues" evidence="1">
    <location>
        <begin position="57"/>
        <end position="69"/>
    </location>
</feature>
<sequence>MTSDLEELILIPAASHLVVNCPSECWCGSSDKLVFPPAPRDWKPLLDRIGLPRKDNTSQQQPQTRSNAWRQGGEIY</sequence>
<keyword evidence="3" id="KW-1185">Reference proteome</keyword>
<evidence type="ECO:0000313" key="3">
    <source>
        <dbReference type="Proteomes" id="UP001469553"/>
    </source>
</evidence>
<reference evidence="2 3" key="1">
    <citation type="submission" date="2021-06" db="EMBL/GenBank/DDBJ databases">
        <authorList>
            <person name="Palmer J.M."/>
        </authorList>
    </citation>
    <scope>NUCLEOTIDE SEQUENCE [LARGE SCALE GENOMIC DNA]</scope>
    <source>
        <strain evidence="2 3">AS_MEX2019</strain>
        <tissue evidence="2">Muscle</tissue>
    </source>
</reference>
<protein>
    <submittedName>
        <fullName evidence="2">Uncharacterized protein</fullName>
    </submittedName>
</protein>
<evidence type="ECO:0000256" key="1">
    <source>
        <dbReference type="SAM" id="MobiDB-lite"/>
    </source>
</evidence>
<dbReference type="EMBL" id="JAHRIP010047563">
    <property type="protein sequence ID" value="MEQ2298853.1"/>
    <property type="molecule type" value="Genomic_DNA"/>
</dbReference>
<gene>
    <name evidence="2" type="ORF">AMECASPLE_009585</name>
</gene>
<comment type="caution">
    <text evidence="2">The sequence shown here is derived from an EMBL/GenBank/DDBJ whole genome shotgun (WGS) entry which is preliminary data.</text>
</comment>